<reference evidence="4" key="1">
    <citation type="submission" date="2017-02" db="UniProtKB">
        <authorList>
            <consortium name="WormBaseParasite"/>
        </authorList>
    </citation>
    <scope>IDENTIFICATION</scope>
</reference>
<organism evidence="2 4">
    <name type="scientific">Dracunculus medinensis</name>
    <name type="common">Guinea worm</name>
    <dbReference type="NCBI Taxonomy" id="318479"/>
    <lineage>
        <taxon>Eukaryota</taxon>
        <taxon>Metazoa</taxon>
        <taxon>Ecdysozoa</taxon>
        <taxon>Nematoda</taxon>
        <taxon>Chromadorea</taxon>
        <taxon>Rhabditida</taxon>
        <taxon>Spirurina</taxon>
        <taxon>Dracunculoidea</taxon>
        <taxon>Dracunculidae</taxon>
        <taxon>Dracunculus</taxon>
    </lineage>
</organism>
<evidence type="ECO:0000313" key="4">
    <source>
        <dbReference type="WBParaSite" id="DME_0000019501-mRNA-1"/>
    </source>
</evidence>
<keyword evidence="3" id="KW-1185">Reference proteome</keyword>
<evidence type="ECO:0000313" key="1">
    <source>
        <dbReference type="EMBL" id="VDN54582.1"/>
    </source>
</evidence>
<evidence type="ECO:0000313" key="2">
    <source>
        <dbReference type="Proteomes" id="UP000038040"/>
    </source>
</evidence>
<dbReference type="WBParaSite" id="DME_0000019501-mRNA-1">
    <property type="protein sequence ID" value="DME_0000019501-mRNA-1"/>
    <property type="gene ID" value="DME_0000019501"/>
</dbReference>
<dbReference type="SUPFAM" id="SSF54160">
    <property type="entry name" value="Chromo domain-like"/>
    <property type="match status" value="1"/>
</dbReference>
<proteinExistence type="predicted"/>
<gene>
    <name evidence="1" type="ORF">DME_LOCUS4555</name>
</gene>
<sequence length="141" mass="16351">MASKRSDEDFAQPDSSKGISNNYYQIEKILSDKVVQSGNKVEKRYQVLWAPTWEPEKIIRKNAPLLVEEYENRKSEAENMMTNFKVTLYLVVVTCTLIIRYGKGMVKVSLATKKPYLMKFDDLRANFPLDLVDFLVDCVEE</sequence>
<evidence type="ECO:0000313" key="3">
    <source>
        <dbReference type="Proteomes" id="UP000274756"/>
    </source>
</evidence>
<dbReference type="OrthoDB" id="433924at2759"/>
<reference evidence="1 3" key="2">
    <citation type="submission" date="2018-11" db="EMBL/GenBank/DDBJ databases">
        <authorList>
            <consortium name="Pathogen Informatics"/>
        </authorList>
    </citation>
    <scope>NUCLEOTIDE SEQUENCE [LARGE SCALE GENOMIC DNA]</scope>
</reference>
<dbReference type="Proteomes" id="UP000274756">
    <property type="component" value="Unassembled WGS sequence"/>
</dbReference>
<dbReference type="InterPro" id="IPR016197">
    <property type="entry name" value="Chromo-like_dom_sf"/>
</dbReference>
<name>A0A0N4U0V0_DRAME</name>
<dbReference type="EMBL" id="UYYG01001150">
    <property type="protein sequence ID" value="VDN54582.1"/>
    <property type="molecule type" value="Genomic_DNA"/>
</dbReference>
<dbReference type="Gene3D" id="2.40.50.40">
    <property type="match status" value="1"/>
</dbReference>
<dbReference type="Proteomes" id="UP000038040">
    <property type="component" value="Unplaced"/>
</dbReference>
<protein>
    <submittedName>
        <fullName evidence="4">Chromo domain-containing protein</fullName>
    </submittedName>
</protein>
<dbReference type="AlphaFoldDB" id="A0A0N4U0V0"/>
<accession>A0A0N4U0V0</accession>
<dbReference type="CDD" id="cd00024">
    <property type="entry name" value="CD_CSD"/>
    <property type="match status" value="1"/>
</dbReference>